<dbReference type="InterPro" id="IPR000792">
    <property type="entry name" value="Tscrpt_reg_LuxR_C"/>
</dbReference>
<dbReference type="SMART" id="SM00421">
    <property type="entry name" value="HTH_LUXR"/>
    <property type="match status" value="1"/>
</dbReference>
<evidence type="ECO:0000259" key="4">
    <source>
        <dbReference type="PROSITE" id="PS50043"/>
    </source>
</evidence>
<comment type="caution">
    <text evidence="5">The sequence shown here is derived from an EMBL/GenBank/DDBJ whole genome shotgun (WGS) entry which is preliminary data.</text>
</comment>
<keyword evidence="3" id="KW-0804">Transcription</keyword>
<dbReference type="RefSeq" id="WP_105959963.1">
    <property type="nucleotide sequence ID" value="NZ_PVNS01000013.1"/>
</dbReference>
<dbReference type="GO" id="GO:0003677">
    <property type="term" value="F:DNA binding"/>
    <property type="evidence" value="ECO:0007669"/>
    <property type="project" value="UniProtKB-KW"/>
</dbReference>
<dbReference type="Pfam" id="PF00196">
    <property type="entry name" value="GerE"/>
    <property type="match status" value="1"/>
</dbReference>
<dbReference type="CDD" id="cd06170">
    <property type="entry name" value="LuxR_C_like"/>
    <property type="match status" value="1"/>
</dbReference>
<dbReference type="PANTHER" id="PTHR44688:SF16">
    <property type="entry name" value="DNA-BINDING TRANSCRIPTIONAL ACTIVATOR DEVR_DOSR"/>
    <property type="match status" value="1"/>
</dbReference>
<dbReference type="Proteomes" id="UP000243650">
    <property type="component" value="Unassembled WGS sequence"/>
</dbReference>
<evidence type="ECO:0000313" key="6">
    <source>
        <dbReference type="Proteomes" id="UP000243650"/>
    </source>
</evidence>
<dbReference type="PANTHER" id="PTHR44688">
    <property type="entry name" value="DNA-BINDING TRANSCRIPTIONAL ACTIVATOR DEVR_DOSR"/>
    <property type="match status" value="1"/>
</dbReference>
<dbReference type="GO" id="GO:0006355">
    <property type="term" value="P:regulation of DNA-templated transcription"/>
    <property type="evidence" value="ECO:0007669"/>
    <property type="project" value="InterPro"/>
</dbReference>
<dbReference type="PROSITE" id="PS50043">
    <property type="entry name" value="HTH_LUXR_2"/>
    <property type="match status" value="1"/>
</dbReference>
<keyword evidence="6" id="KW-1185">Reference proteome</keyword>
<accession>A0A2P6MEF7</accession>
<feature type="domain" description="HTH luxR-type" evidence="4">
    <location>
        <begin position="122"/>
        <end position="187"/>
    </location>
</feature>
<dbReference type="AlphaFoldDB" id="A0A2P6MEF7"/>
<evidence type="ECO:0000313" key="5">
    <source>
        <dbReference type="EMBL" id="PRO64663.1"/>
    </source>
</evidence>
<dbReference type="InterPro" id="IPR016032">
    <property type="entry name" value="Sig_transdc_resp-reg_C-effctor"/>
</dbReference>
<evidence type="ECO:0000256" key="3">
    <source>
        <dbReference type="ARBA" id="ARBA00023163"/>
    </source>
</evidence>
<protein>
    <recommendedName>
        <fullName evidence="4">HTH luxR-type domain-containing protein</fullName>
    </recommendedName>
</protein>
<dbReference type="InterPro" id="IPR036388">
    <property type="entry name" value="WH-like_DNA-bd_sf"/>
</dbReference>
<dbReference type="SUPFAM" id="SSF46894">
    <property type="entry name" value="C-terminal effector domain of the bipartite response regulators"/>
    <property type="match status" value="1"/>
</dbReference>
<organism evidence="5 6">
    <name type="scientific">Alkalicoccus urumqiensis</name>
    <name type="common">Bacillus urumqiensis</name>
    <dbReference type="NCBI Taxonomy" id="1548213"/>
    <lineage>
        <taxon>Bacteria</taxon>
        <taxon>Bacillati</taxon>
        <taxon>Bacillota</taxon>
        <taxon>Bacilli</taxon>
        <taxon>Bacillales</taxon>
        <taxon>Bacillaceae</taxon>
        <taxon>Alkalicoccus</taxon>
    </lineage>
</organism>
<gene>
    <name evidence="5" type="ORF">C6I21_13225</name>
</gene>
<evidence type="ECO:0000256" key="2">
    <source>
        <dbReference type="ARBA" id="ARBA00023125"/>
    </source>
</evidence>
<dbReference type="Gene3D" id="1.10.10.10">
    <property type="entry name" value="Winged helix-like DNA-binding domain superfamily/Winged helix DNA-binding domain"/>
    <property type="match status" value="1"/>
</dbReference>
<dbReference type="OrthoDB" id="9780153at2"/>
<dbReference type="EMBL" id="PVNS01000013">
    <property type="protein sequence ID" value="PRO64663.1"/>
    <property type="molecule type" value="Genomic_DNA"/>
</dbReference>
<evidence type="ECO:0000256" key="1">
    <source>
        <dbReference type="ARBA" id="ARBA00023015"/>
    </source>
</evidence>
<sequence length="197" mass="22927">MRILAAVHHELVRYGLMQVVRDIQETDYIVTASTKEETVDMLRRYTIDYLFIHEDLPGAVRLETIQKEAAGAVIIQLHGAKGMSAGTPFRESLSEWLSLDDWYRMLTDLFSTDHSSRLPLQPEADMEDLTRREEEVFRLKVQGYSLKESARVLQVSVKTIENHRRSISKKLMLKTNRDWIKRAESEGFFDKQPRGEE</sequence>
<reference evidence="5 6" key="1">
    <citation type="submission" date="2018-03" db="EMBL/GenBank/DDBJ databases">
        <title>Bacillus urumqiensis sp. nov., a moderately haloalkaliphilic bacterium isolated from a salt lake.</title>
        <authorList>
            <person name="Zhao B."/>
            <person name="Liao Z."/>
        </authorList>
    </citation>
    <scope>NUCLEOTIDE SEQUENCE [LARGE SCALE GENOMIC DNA]</scope>
    <source>
        <strain evidence="5 6">BZ-SZ-XJ18</strain>
    </source>
</reference>
<proteinExistence type="predicted"/>
<dbReference type="PRINTS" id="PR00038">
    <property type="entry name" value="HTHLUXR"/>
</dbReference>
<keyword evidence="2" id="KW-0238">DNA-binding</keyword>
<keyword evidence="1" id="KW-0805">Transcription regulation</keyword>
<name>A0A2P6MEF7_ALKUR</name>